<dbReference type="HOGENOM" id="CLU_120192_1_2_1"/>
<dbReference type="Gramene" id="OGLUM12G06350.1">
    <property type="protein sequence ID" value="OGLUM12G06350.1"/>
    <property type="gene ID" value="OGLUM12G06350"/>
</dbReference>
<reference evidence="1" key="1">
    <citation type="submission" date="2015-04" db="UniProtKB">
        <authorList>
            <consortium name="EnsemblPlants"/>
        </authorList>
    </citation>
    <scope>IDENTIFICATION</scope>
</reference>
<reference evidence="1" key="2">
    <citation type="submission" date="2018-05" db="EMBL/GenBank/DDBJ databases">
        <title>OgluRS3 (Oryza glumaepatula Reference Sequence Version 3).</title>
        <authorList>
            <person name="Zhang J."/>
            <person name="Kudrna D."/>
            <person name="Lee S."/>
            <person name="Talag J."/>
            <person name="Welchert J."/>
            <person name="Wing R.A."/>
        </authorList>
    </citation>
    <scope>NUCLEOTIDE SEQUENCE [LARGE SCALE GENOMIC DNA]</scope>
</reference>
<sequence>MEEDDNTVAVDSGGRRWLRRRRCSGPRYRTPGNTLTSKEVLHLHIMLHVAGHRIGWSPPVMEVVCYFSFARRLYDMNNNMMDGCYCAMSSPSLYHATTPSLDSIITYRSPPGCPLH</sequence>
<keyword evidence="2" id="KW-1185">Reference proteome</keyword>
<name>A0A0E0BQ24_9ORYZ</name>
<accession>A0A0E0BQ24</accession>
<evidence type="ECO:0000313" key="2">
    <source>
        <dbReference type="Proteomes" id="UP000026961"/>
    </source>
</evidence>
<proteinExistence type="predicted"/>
<dbReference type="EnsemblPlants" id="OGLUM12G06350.1">
    <property type="protein sequence ID" value="OGLUM12G06350.1"/>
    <property type="gene ID" value="OGLUM12G06350"/>
</dbReference>
<protein>
    <submittedName>
        <fullName evidence="1">Uncharacterized protein</fullName>
    </submittedName>
</protein>
<dbReference type="AlphaFoldDB" id="A0A0E0BQ24"/>
<organism evidence="1">
    <name type="scientific">Oryza glumipatula</name>
    <dbReference type="NCBI Taxonomy" id="40148"/>
    <lineage>
        <taxon>Eukaryota</taxon>
        <taxon>Viridiplantae</taxon>
        <taxon>Streptophyta</taxon>
        <taxon>Embryophyta</taxon>
        <taxon>Tracheophyta</taxon>
        <taxon>Spermatophyta</taxon>
        <taxon>Magnoliopsida</taxon>
        <taxon>Liliopsida</taxon>
        <taxon>Poales</taxon>
        <taxon>Poaceae</taxon>
        <taxon>BOP clade</taxon>
        <taxon>Oryzoideae</taxon>
        <taxon>Oryzeae</taxon>
        <taxon>Oryzinae</taxon>
        <taxon>Oryza</taxon>
    </lineage>
</organism>
<evidence type="ECO:0000313" key="1">
    <source>
        <dbReference type="EnsemblPlants" id="OGLUM12G06350.1"/>
    </source>
</evidence>
<dbReference type="Proteomes" id="UP000026961">
    <property type="component" value="Chromosome 12"/>
</dbReference>